<dbReference type="GO" id="GO:0016491">
    <property type="term" value="F:oxidoreductase activity"/>
    <property type="evidence" value="ECO:0007669"/>
    <property type="project" value="InterPro"/>
</dbReference>
<evidence type="ECO:0000256" key="1">
    <source>
        <dbReference type="ARBA" id="ARBA00022630"/>
    </source>
</evidence>
<keyword evidence="5" id="KW-1185">Reference proteome</keyword>
<protein>
    <submittedName>
        <fullName evidence="4">NADPH-dependent FMN reductase</fullName>
    </submittedName>
</protein>
<evidence type="ECO:0000313" key="4">
    <source>
        <dbReference type="EMBL" id="SHJ83098.1"/>
    </source>
</evidence>
<evidence type="ECO:0000256" key="2">
    <source>
        <dbReference type="ARBA" id="ARBA00022643"/>
    </source>
</evidence>
<feature type="domain" description="4Fe-4S ferredoxin-type" evidence="3">
    <location>
        <begin position="38"/>
        <end position="66"/>
    </location>
</feature>
<sequence length="180" mass="20334">MNITIINGCREDNLFYVKVIEKLEEGLIKANINYKINNLNEVNPKNCIGCDCCQNVKPGICTINDGVNNILKQYLESDVLIIVSPIQFGMCNSVTKNFIDRTEPLFLPYQVEKNGRTAMKNRYDGYPDIIFIGIIKNKDVEAINNFKSTVLNCNLSEASSKADVKIVTDETDLSFLERLI</sequence>
<organism evidence="4 5">
    <name type="scientific">Clostridium cavendishii DSM 21758</name>
    <dbReference type="NCBI Taxonomy" id="1121302"/>
    <lineage>
        <taxon>Bacteria</taxon>
        <taxon>Bacillati</taxon>
        <taxon>Bacillota</taxon>
        <taxon>Clostridia</taxon>
        <taxon>Eubacteriales</taxon>
        <taxon>Clostridiaceae</taxon>
        <taxon>Clostridium</taxon>
    </lineage>
</organism>
<reference evidence="4 5" key="1">
    <citation type="submission" date="2016-11" db="EMBL/GenBank/DDBJ databases">
        <authorList>
            <person name="Jaros S."/>
            <person name="Januszkiewicz K."/>
            <person name="Wedrychowicz H."/>
        </authorList>
    </citation>
    <scope>NUCLEOTIDE SEQUENCE [LARGE SCALE GENOMIC DNA]</scope>
    <source>
        <strain evidence="4 5">DSM 21758</strain>
    </source>
</reference>
<dbReference type="SUPFAM" id="SSF52218">
    <property type="entry name" value="Flavoproteins"/>
    <property type="match status" value="1"/>
</dbReference>
<evidence type="ECO:0000259" key="3">
    <source>
        <dbReference type="PROSITE" id="PS51379"/>
    </source>
</evidence>
<dbReference type="InterPro" id="IPR017896">
    <property type="entry name" value="4Fe4S_Fe-S-bd"/>
</dbReference>
<dbReference type="InterPro" id="IPR029039">
    <property type="entry name" value="Flavoprotein-like_sf"/>
</dbReference>
<dbReference type="EMBL" id="FQZB01000011">
    <property type="protein sequence ID" value="SHJ83098.1"/>
    <property type="molecule type" value="Genomic_DNA"/>
</dbReference>
<dbReference type="PANTHER" id="PTHR43278:SF4">
    <property type="entry name" value="NAD(P)H-DEPENDENT FMN-CONTAINING OXIDOREDUCTASE YWQN-RELATED"/>
    <property type="match status" value="1"/>
</dbReference>
<keyword evidence="2" id="KW-0288">FMN</keyword>
<proteinExistence type="predicted"/>
<dbReference type="InterPro" id="IPR051796">
    <property type="entry name" value="ISF_SsuE-like"/>
</dbReference>
<dbReference type="PROSITE" id="PS51379">
    <property type="entry name" value="4FE4S_FER_2"/>
    <property type="match status" value="1"/>
</dbReference>
<dbReference type="Proteomes" id="UP000184310">
    <property type="component" value="Unassembled WGS sequence"/>
</dbReference>
<dbReference type="RefSeq" id="WP_072988394.1">
    <property type="nucleotide sequence ID" value="NZ_FQZB01000011.1"/>
</dbReference>
<dbReference type="Pfam" id="PF03358">
    <property type="entry name" value="FMN_red"/>
    <property type="match status" value="1"/>
</dbReference>
<dbReference type="InterPro" id="IPR005025">
    <property type="entry name" value="FMN_Rdtase-like_dom"/>
</dbReference>
<dbReference type="OrthoDB" id="9805976at2"/>
<gene>
    <name evidence="4" type="ORF">SAMN02745163_02644</name>
</gene>
<dbReference type="Gene3D" id="3.40.50.360">
    <property type="match status" value="1"/>
</dbReference>
<evidence type="ECO:0000313" key="5">
    <source>
        <dbReference type="Proteomes" id="UP000184310"/>
    </source>
</evidence>
<dbReference type="AlphaFoldDB" id="A0A1M6MI37"/>
<accession>A0A1M6MI37</accession>
<dbReference type="STRING" id="1121302.SAMN02745163_02644"/>
<dbReference type="PANTHER" id="PTHR43278">
    <property type="entry name" value="NAD(P)H-DEPENDENT FMN-CONTAINING OXIDOREDUCTASE YWQN-RELATED"/>
    <property type="match status" value="1"/>
</dbReference>
<name>A0A1M6MI37_9CLOT</name>
<keyword evidence="1" id="KW-0285">Flavoprotein</keyword>